<gene>
    <name evidence="2" type="ORF">ARMA_0389</name>
</gene>
<dbReference type="Proteomes" id="UP000037784">
    <property type="component" value="Unassembled WGS sequence"/>
</dbReference>
<feature type="compositionally biased region" description="Low complexity" evidence="1">
    <location>
        <begin position="57"/>
        <end position="69"/>
    </location>
</feature>
<organism evidence="2 3">
    <name type="scientific">Ardenticatena maritima</name>
    <dbReference type="NCBI Taxonomy" id="872965"/>
    <lineage>
        <taxon>Bacteria</taxon>
        <taxon>Bacillati</taxon>
        <taxon>Chloroflexota</taxon>
        <taxon>Ardenticatenia</taxon>
        <taxon>Ardenticatenales</taxon>
        <taxon>Ardenticatenaceae</taxon>
        <taxon>Ardenticatena</taxon>
    </lineage>
</organism>
<dbReference type="EMBL" id="BBZA01000022">
    <property type="protein sequence ID" value="GAP61966.1"/>
    <property type="molecule type" value="Genomic_DNA"/>
</dbReference>
<keyword evidence="3" id="KW-1185">Reference proteome</keyword>
<reference evidence="2 3" key="1">
    <citation type="journal article" date="2015" name="Genome Announc.">
        <title>Draft Genome Sequence of a Heterotrophic Facultative Anaerobic Thermophilic Bacterium, Ardenticatena maritima Strain 110ST.</title>
        <authorList>
            <person name="Kawaichi S."/>
            <person name="Yoshida T."/>
            <person name="Sako Y."/>
            <person name="Nakamura R."/>
        </authorList>
    </citation>
    <scope>NUCLEOTIDE SEQUENCE [LARGE SCALE GENOMIC DNA]</scope>
    <source>
        <strain evidence="2 3">110S</strain>
    </source>
</reference>
<evidence type="ECO:0000256" key="1">
    <source>
        <dbReference type="SAM" id="MobiDB-lite"/>
    </source>
</evidence>
<evidence type="ECO:0000313" key="2">
    <source>
        <dbReference type="EMBL" id="GAP61966.1"/>
    </source>
</evidence>
<proteinExistence type="predicted"/>
<protein>
    <submittedName>
        <fullName evidence="2">Uncharacterized protein</fullName>
    </submittedName>
</protein>
<sequence>MNAHTAGDDGETSTSRNAIVSRVSKGKRKMSCETVKVATPKNQACHVAPLRRRHQNATASGPSTTPTSSTRKKSSSIDISHEG</sequence>
<name>A0A0M8K7L3_9CHLR</name>
<dbReference type="InParanoid" id="A0A0M8K7L3"/>
<evidence type="ECO:0000313" key="3">
    <source>
        <dbReference type="Proteomes" id="UP000037784"/>
    </source>
</evidence>
<accession>A0A0M8K7L3</accession>
<comment type="caution">
    <text evidence="2">The sequence shown here is derived from an EMBL/GenBank/DDBJ whole genome shotgun (WGS) entry which is preliminary data.</text>
</comment>
<dbReference type="AlphaFoldDB" id="A0A0M8K7L3"/>
<reference evidence="3" key="2">
    <citation type="submission" date="2015-08" db="EMBL/GenBank/DDBJ databases">
        <title>Draft Genome Sequence of a Heterotrophic Facultative Anaerobic Bacterium Ardenticatena maritima Strain 110S.</title>
        <authorList>
            <person name="Kawaichi S."/>
            <person name="Yoshida T."/>
            <person name="Sako Y."/>
            <person name="Nakamura R."/>
        </authorList>
    </citation>
    <scope>NUCLEOTIDE SEQUENCE [LARGE SCALE GENOMIC DNA]</scope>
    <source>
        <strain evidence="3">110S</strain>
    </source>
</reference>
<feature type="region of interest" description="Disordered" evidence="1">
    <location>
        <begin position="1"/>
        <end position="83"/>
    </location>
</feature>